<dbReference type="EMBL" id="VSSQ01004981">
    <property type="protein sequence ID" value="MPM27387.1"/>
    <property type="molecule type" value="Genomic_DNA"/>
</dbReference>
<organism evidence="9">
    <name type="scientific">bioreactor metagenome</name>
    <dbReference type="NCBI Taxonomy" id="1076179"/>
    <lineage>
        <taxon>unclassified sequences</taxon>
        <taxon>metagenomes</taxon>
        <taxon>ecological metagenomes</taxon>
    </lineage>
</organism>
<reference evidence="9" key="1">
    <citation type="submission" date="2019-08" db="EMBL/GenBank/DDBJ databases">
        <authorList>
            <person name="Kucharzyk K."/>
            <person name="Murdoch R.W."/>
            <person name="Higgins S."/>
            <person name="Loffler F."/>
        </authorList>
    </citation>
    <scope>NUCLEOTIDE SEQUENCE</scope>
</reference>
<evidence type="ECO:0000256" key="2">
    <source>
        <dbReference type="ARBA" id="ARBA00022448"/>
    </source>
</evidence>
<sequence length="256" mass="28358">MKKKIVRQIVFVVAVLCAWQLAYRSGIFPKLMFPSIGDIGNALLDGFKHDKLGNMVLYSLWLLLRGMGLGMLLAMVFSGLSIASSWFSDIYNLLVSIFDLIPGVALIPLAILWFGVGEAPILFIVVHSVVWPMSRSIIDGFRSVPPILVESGRNLGLSKRQQVFQIYIPASFSSVLSGIKIGWARAWRGLISAEMIFGTTSFGAGIGWYIFYKRVNVDIAGVFAALIVIILIGVVVEYLVFSTIERHTVRKWGVSR</sequence>
<evidence type="ECO:0000256" key="1">
    <source>
        <dbReference type="ARBA" id="ARBA00004651"/>
    </source>
</evidence>
<dbReference type="Gene3D" id="1.10.3720.10">
    <property type="entry name" value="MetI-like"/>
    <property type="match status" value="1"/>
</dbReference>
<dbReference type="AlphaFoldDB" id="A0A644YGI4"/>
<feature type="domain" description="ABC transmembrane type-1" evidence="8">
    <location>
        <begin position="52"/>
        <end position="240"/>
    </location>
</feature>
<accession>A0A644YGI4</accession>
<name>A0A644YGI4_9ZZZZ</name>
<comment type="subcellular location">
    <subcellularLocation>
        <location evidence="1">Cell membrane</location>
        <topology evidence="1">Multi-pass membrane protein</topology>
    </subcellularLocation>
</comment>
<feature type="transmembrane region" description="Helical" evidence="7">
    <location>
        <begin position="90"/>
        <end position="114"/>
    </location>
</feature>
<evidence type="ECO:0000313" key="9">
    <source>
        <dbReference type="EMBL" id="MPM27387.1"/>
    </source>
</evidence>
<dbReference type="Pfam" id="PF00528">
    <property type="entry name" value="BPD_transp_1"/>
    <property type="match status" value="1"/>
</dbReference>
<dbReference type="GO" id="GO:0055085">
    <property type="term" value="P:transmembrane transport"/>
    <property type="evidence" value="ECO:0007669"/>
    <property type="project" value="InterPro"/>
</dbReference>
<keyword evidence="6 7" id="KW-0472">Membrane</keyword>
<feature type="transmembrane region" description="Helical" evidence="7">
    <location>
        <begin position="55"/>
        <end position="78"/>
    </location>
</feature>
<dbReference type="SUPFAM" id="SSF161098">
    <property type="entry name" value="MetI-like"/>
    <property type="match status" value="1"/>
</dbReference>
<dbReference type="InterPro" id="IPR000515">
    <property type="entry name" value="MetI-like"/>
</dbReference>
<evidence type="ECO:0000256" key="5">
    <source>
        <dbReference type="ARBA" id="ARBA00022989"/>
    </source>
</evidence>
<keyword evidence="4 7" id="KW-0812">Transmembrane</keyword>
<keyword evidence="3" id="KW-1003">Cell membrane</keyword>
<dbReference type="PANTHER" id="PTHR30151:SF16">
    <property type="entry name" value="ABC TRANSPORTER PERMEASE PROTEIN"/>
    <property type="match status" value="1"/>
</dbReference>
<keyword evidence="5 7" id="KW-1133">Transmembrane helix</keyword>
<feature type="transmembrane region" description="Helical" evidence="7">
    <location>
        <begin position="217"/>
        <end position="241"/>
    </location>
</feature>
<dbReference type="PANTHER" id="PTHR30151">
    <property type="entry name" value="ALKANE SULFONATE ABC TRANSPORTER-RELATED, MEMBRANE SUBUNIT"/>
    <property type="match status" value="1"/>
</dbReference>
<keyword evidence="2" id="KW-0813">Transport</keyword>
<dbReference type="PROSITE" id="PS50928">
    <property type="entry name" value="ABC_TM1"/>
    <property type="match status" value="1"/>
</dbReference>
<comment type="caution">
    <text evidence="9">The sequence shown here is derived from an EMBL/GenBank/DDBJ whole genome shotgun (WGS) entry which is preliminary data.</text>
</comment>
<evidence type="ECO:0000256" key="4">
    <source>
        <dbReference type="ARBA" id="ARBA00022692"/>
    </source>
</evidence>
<evidence type="ECO:0000256" key="6">
    <source>
        <dbReference type="ARBA" id="ARBA00023136"/>
    </source>
</evidence>
<evidence type="ECO:0000256" key="3">
    <source>
        <dbReference type="ARBA" id="ARBA00022475"/>
    </source>
</evidence>
<protein>
    <submittedName>
        <fullName evidence="9">Putative aliphatic sulfonates transport permease protein SsuC</fullName>
    </submittedName>
</protein>
<evidence type="ECO:0000256" key="7">
    <source>
        <dbReference type="SAM" id="Phobius"/>
    </source>
</evidence>
<gene>
    <name evidence="9" type="primary">ssuC_25</name>
    <name evidence="9" type="ORF">SDC9_73898</name>
</gene>
<dbReference type="GO" id="GO:0005886">
    <property type="term" value="C:plasma membrane"/>
    <property type="evidence" value="ECO:0007669"/>
    <property type="project" value="UniProtKB-SubCell"/>
</dbReference>
<proteinExistence type="predicted"/>
<feature type="transmembrane region" description="Helical" evidence="7">
    <location>
        <begin position="190"/>
        <end position="211"/>
    </location>
</feature>
<evidence type="ECO:0000259" key="8">
    <source>
        <dbReference type="PROSITE" id="PS50928"/>
    </source>
</evidence>
<dbReference type="CDD" id="cd06261">
    <property type="entry name" value="TM_PBP2"/>
    <property type="match status" value="1"/>
</dbReference>
<dbReference type="InterPro" id="IPR035906">
    <property type="entry name" value="MetI-like_sf"/>
</dbReference>